<dbReference type="Proteomes" id="UP000696485">
    <property type="component" value="Unassembled WGS sequence"/>
</dbReference>
<gene>
    <name evidence="2" type="ORF">BG006_005387</name>
</gene>
<evidence type="ECO:0000256" key="1">
    <source>
        <dbReference type="SAM" id="SignalP"/>
    </source>
</evidence>
<reference evidence="2" key="1">
    <citation type="journal article" date="2020" name="Fungal Divers.">
        <title>Resolving the Mortierellaceae phylogeny through synthesis of multi-gene phylogenetics and phylogenomics.</title>
        <authorList>
            <person name="Vandepol N."/>
            <person name="Liber J."/>
            <person name="Desiro A."/>
            <person name="Na H."/>
            <person name="Kennedy M."/>
            <person name="Barry K."/>
            <person name="Grigoriev I.V."/>
            <person name="Miller A.N."/>
            <person name="O'Donnell K."/>
            <person name="Stajich J.E."/>
            <person name="Bonito G."/>
        </authorList>
    </citation>
    <scope>NUCLEOTIDE SEQUENCE</scope>
    <source>
        <strain evidence="2">NVP1</strain>
    </source>
</reference>
<protein>
    <submittedName>
        <fullName evidence="2">Uncharacterized protein</fullName>
    </submittedName>
</protein>
<name>A0A9P5SMN0_9FUNG</name>
<keyword evidence="1" id="KW-0732">Signal</keyword>
<proteinExistence type="predicted"/>
<evidence type="ECO:0000313" key="3">
    <source>
        <dbReference type="Proteomes" id="UP000696485"/>
    </source>
</evidence>
<feature type="signal peptide" evidence="1">
    <location>
        <begin position="1"/>
        <end position="27"/>
    </location>
</feature>
<evidence type="ECO:0000313" key="2">
    <source>
        <dbReference type="EMBL" id="KAF9331763.1"/>
    </source>
</evidence>
<dbReference type="AlphaFoldDB" id="A0A9P5SMN0"/>
<dbReference type="EMBL" id="JAAAUY010000302">
    <property type="protein sequence ID" value="KAF9331763.1"/>
    <property type="molecule type" value="Genomic_DNA"/>
</dbReference>
<feature type="chain" id="PRO_5040261551" evidence="1">
    <location>
        <begin position="28"/>
        <end position="143"/>
    </location>
</feature>
<keyword evidence="3" id="KW-1185">Reference proteome</keyword>
<comment type="caution">
    <text evidence="2">The sequence shown here is derived from an EMBL/GenBank/DDBJ whole genome shotgun (WGS) entry which is preliminary data.</text>
</comment>
<organism evidence="2 3">
    <name type="scientific">Podila minutissima</name>
    <dbReference type="NCBI Taxonomy" id="64525"/>
    <lineage>
        <taxon>Eukaryota</taxon>
        <taxon>Fungi</taxon>
        <taxon>Fungi incertae sedis</taxon>
        <taxon>Mucoromycota</taxon>
        <taxon>Mortierellomycotina</taxon>
        <taxon>Mortierellomycetes</taxon>
        <taxon>Mortierellales</taxon>
        <taxon>Mortierellaceae</taxon>
        <taxon>Podila</taxon>
    </lineage>
</organism>
<sequence length="143" mass="15519">MRSSWSILASLALFLVLTISSSSFTSAQSSNCHACIKRIVPTVANCTTLTPAQLDVVDLAIHGHKFGAESSTFKTTQPAAFECLAALMWDSVFYKGTLWSKCLDPTSSCPWSEMMQYLTIIPRMAAVYGAKNPPAQVLVDPPQ</sequence>
<accession>A0A9P5SMN0</accession>